<dbReference type="InterPro" id="IPR036875">
    <property type="entry name" value="Znf_CCHC_sf"/>
</dbReference>
<dbReference type="PANTHER" id="PTHR34676">
    <property type="entry name" value="DUF4219 DOMAIN-CONTAINING PROTEIN-RELATED"/>
    <property type="match status" value="1"/>
</dbReference>
<protein>
    <recommendedName>
        <fullName evidence="4">CCHC-type domain-containing protein</fullName>
    </recommendedName>
</protein>
<feature type="compositionally biased region" description="Acidic residues" evidence="3">
    <location>
        <begin position="343"/>
        <end position="359"/>
    </location>
</feature>
<evidence type="ECO:0000256" key="2">
    <source>
        <dbReference type="SAM" id="Coils"/>
    </source>
</evidence>
<keyword evidence="1" id="KW-0863">Zinc-finger</keyword>
<keyword evidence="2" id="KW-0175">Coiled coil</keyword>
<keyword evidence="1" id="KW-0862">Zinc</keyword>
<feature type="coiled-coil region" evidence="2">
    <location>
        <begin position="417"/>
        <end position="461"/>
    </location>
</feature>
<feature type="compositionally biased region" description="Basic and acidic residues" evidence="3">
    <location>
        <begin position="569"/>
        <end position="581"/>
    </location>
</feature>
<feature type="region of interest" description="Disordered" evidence="3">
    <location>
        <begin position="302"/>
        <end position="361"/>
    </location>
</feature>
<sequence>MAQSKDYSSTRPPACNLAKFGIWKARIKLYMNSIDESIFASILSGPPRAPAAATASSSDMSAVPPPDYNDEYKKAKIADAKAMNILAQTMSDEVFQKVADCSSAKAMWDTLNQIVAGSADERKDRRSNLISQYENFKKTDAESVEAMYTRLSSIINELRTLDKDISLTEVNDKILMCFPSTWDLRIWPIKEARSTNEISTEALLGKLKSFEQVLKTREAEAEAKTPTPTRKEQSLALKAADVSEGSQSNEELMALFAKRFLKMGRKEFRKKSSRYEGKPRYDRSPAKEIICYGCRKPGHILPECPEEKNKEKRKDKEQHRKHSKPSSYKNKKKERGFIAETWSDSDEESSSSSSSEDEEEKKAKEVCLMAIDACSNHSAAESSDSDEEMPTEDEVLSSYDFTSEEFKLEFKSLCLDLISSEKEIKELRNRLADSESIASENIKLKEELTTCSEEIKFLKIELAKSKRLEESLNGRSLKLLEITSMTNTRSGNDKLGLGASPSEPPVLLKNNLSTPVNFISASGKKNTEQVNLVNKTLNKDKREKRKKFFKEMQRASNAARRSEAPWSNEGRRSEHPSSNVDRRFQYDFQNNNQFHRNLNENRNPRFVDPSSAWRIPPRRSHPLGYHPQPAFSYISSFSYVKNKGPKVTWVHSV</sequence>
<evidence type="ECO:0000256" key="3">
    <source>
        <dbReference type="SAM" id="MobiDB-lite"/>
    </source>
</evidence>
<accession>A0AAP0G0J1</accession>
<dbReference type="EMBL" id="JBBWWQ010000014">
    <property type="protein sequence ID" value="KAK8930908.1"/>
    <property type="molecule type" value="Genomic_DNA"/>
</dbReference>
<dbReference type="InterPro" id="IPR001878">
    <property type="entry name" value="Znf_CCHC"/>
</dbReference>
<keyword evidence="6" id="KW-1185">Reference proteome</keyword>
<organism evidence="5 6">
    <name type="scientific">Platanthera zijinensis</name>
    <dbReference type="NCBI Taxonomy" id="2320716"/>
    <lineage>
        <taxon>Eukaryota</taxon>
        <taxon>Viridiplantae</taxon>
        <taxon>Streptophyta</taxon>
        <taxon>Embryophyta</taxon>
        <taxon>Tracheophyta</taxon>
        <taxon>Spermatophyta</taxon>
        <taxon>Magnoliopsida</taxon>
        <taxon>Liliopsida</taxon>
        <taxon>Asparagales</taxon>
        <taxon>Orchidaceae</taxon>
        <taxon>Orchidoideae</taxon>
        <taxon>Orchideae</taxon>
        <taxon>Orchidinae</taxon>
        <taxon>Platanthera</taxon>
    </lineage>
</organism>
<gene>
    <name evidence="5" type="ORF">KSP39_PZI016261</name>
</gene>
<evidence type="ECO:0000259" key="4">
    <source>
        <dbReference type="PROSITE" id="PS50158"/>
    </source>
</evidence>
<dbReference type="GO" id="GO:0008270">
    <property type="term" value="F:zinc ion binding"/>
    <property type="evidence" value="ECO:0007669"/>
    <property type="project" value="UniProtKB-KW"/>
</dbReference>
<dbReference type="GO" id="GO:0003676">
    <property type="term" value="F:nucleic acid binding"/>
    <property type="evidence" value="ECO:0007669"/>
    <property type="project" value="InterPro"/>
</dbReference>
<comment type="caution">
    <text evidence="5">The sequence shown here is derived from an EMBL/GenBank/DDBJ whole genome shotgun (WGS) entry which is preliminary data.</text>
</comment>
<dbReference type="Proteomes" id="UP001418222">
    <property type="component" value="Unassembled WGS sequence"/>
</dbReference>
<keyword evidence="1" id="KW-0479">Metal-binding</keyword>
<feature type="region of interest" description="Disordered" evidence="3">
    <location>
        <begin position="219"/>
        <end position="243"/>
    </location>
</feature>
<proteinExistence type="predicted"/>
<dbReference type="SUPFAM" id="SSF57756">
    <property type="entry name" value="Retrovirus zinc finger-like domains"/>
    <property type="match status" value="1"/>
</dbReference>
<evidence type="ECO:0000313" key="6">
    <source>
        <dbReference type="Proteomes" id="UP001418222"/>
    </source>
</evidence>
<evidence type="ECO:0000313" key="5">
    <source>
        <dbReference type="EMBL" id="KAK8930908.1"/>
    </source>
</evidence>
<dbReference type="PANTHER" id="PTHR34676:SF17">
    <property type="entry name" value="OS06G0684500 PROTEIN"/>
    <property type="match status" value="1"/>
</dbReference>
<name>A0AAP0G0J1_9ASPA</name>
<feature type="compositionally biased region" description="Basic and acidic residues" evidence="3">
    <location>
        <begin position="305"/>
        <end position="318"/>
    </location>
</feature>
<feature type="compositionally biased region" description="Basic residues" evidence="3">
    <location>
        <begin position="319"/>
        <end position="334"/>
    </location>
</feature>
<feature type="compositionally biased region" description="Basic and acidic residues" evidence="3">
    <location>
        <begin position="219"/>
        <end position="233"/>
    </location>
</feature>
<dbReference type="Gene3D" id="4.10.60.10">
    <property type="entry name" value="Zinc finger, CCHC-type"/>
    <property type="match status" value="1"/>
</dbReference>
<dbReference type="AlphaFoldDB" id="A0AAP0G0J1"/>
<feature type="domain" description="CCHC-type" evidence="4">
    <location>
        <begin position="291"/>
        <end position="306"/>
    </location>
</feature>
<evidence type="ECO:0000256" key="1">
    <source>
        <dbReference type="PROSITE-ProRule" id="PRU00047"/>
    </source>
</evidence>
<reference evidence="5 6" key="1">
    <citation type="journal article" date="2022" name="Nat. Plants">
        <title>Genomes of leafy and leafless Platanthera orchids illuminate the evolution of mycoheterotrophy.</title>
        <authorList>
            <person name="Li M.H."/>
            <person name="Liu K.W."/>
            <person name="Li Z."/>
            <person name="Lu H.C."/>
            <person name="Ye Q.L."/>
            <person name="Zhang D."/>
            <person name="Wang J.Y."/>
            <person name="Li Y.F."/>
            <person name="Zhong Z.M."/>
            <person name="Liu X."/>
            <person name="Yu X."/>
            <person name="Liu D.K."/>
            <person name="Tu X.D."/>
            <person name="Liu B."/>
            <person name="Hao Y."/>
            <person name="Liao X.Y."/>
            <person name="Jiang Y.T."/>
            <person name="Sun W.H."/>
            <person name="Chen J."/>
            <person name="Chen Y.Q."/>
            <person name="Ai Y."/>
            <person name="Zhai J.W."/>
            <person name="Wu S.S."/>
            <person name="Zhou Z."/>
            <person name="Hsiao Y.Y."/>
            <person name="Wu W.L."/>
            <person name="Chen Y.Y."/>
            <person name="Lin Y.F."/>
            <person name="Hsu J.L."/>
            <person name="Li C.Y."/>
            <person name="Wang Z.W."/>
            <person name="Zhao X."/>
            <person name="Zhong W.Y."/>
            <person name="Ma X.K."/>
            <person name="Ma L."/>
            <person name="Huang J."/>
            <person name="Chen G.Z."/>
            <person name="Huang M.Z."/>
            <person name="Huang L."/>
            <person name="Peng D.H."/>
            <person name="Luo Y.B."/>
            <person name="Zou S.Q."/>
            <person name="Chen S.P."/>
            <person name="Lan S."/>
            <person name="Tsai W.C."/>
            <person name="Van de Peer Y."/>
            <person name="Liu Z.J."/>
        </authorList>
    </citation>
    <scope>NUCLEOTIDE SEQUENCE [LARGE SCALE GENOMIC DNA]</scope>
    <source>
        <strain evidence="5">Lor287</strain>
    </source>
</reference>
<dbReference type="Pfam" id="PF14223">
    <property type="entry name" value="Retrotran_gag_2"/>
    <property type="match status" value="1"/>
</dbReference>
<feature type="region of interest" description="Disordered" evidence="3">
    <location>
        <begin position="550"/>
        <end position="581"/>
    </location>
</feature>
<dbReference type="PROSITE" id="PS50158">
    <property type="entry name" value="ZF_CCHC"/>
    <property type="match status" value="1"/>
</dbReference>